<dbReference type="PROSITE" id="PS50088">
    <property type="entry name" value="ANK_REPEAT"/>
    <property type="match status" value="1"/>
</dbReference>
<protein>
    <submittedName>
        <fullName evidence="2">Uncharacterized protein</fullName>
    </submittedName>
</protein>
<dbReference type="InterPro" id="IPR002110">
    <property type="entry name" value="Ankyrin_rpt"/>
</dbReference>
<keyword evidence="3" id="KW-1185">Reference proteome</keyword>
<dbReference type="InterPro" id="IPR036770">
    <property type="entry name" value="Ankyrin_rpt-contain_sf"/>
</dbReference>
<dbReference type="OrthoDB" id="20872at2759"/>
<sequence length="73" mass="7862">MAAVRRAADLGRADLVKELVWTIRDFNEVKEGRTVLMLAAKKGHADVVAVLLKAGGDMIKTKIPEGLFSDAPS</sequence>
<reference evidence="3" key="1">
    <citation type="journal article" date="2016" name="Nat. Commun.">
        <title>The Gonium pectorale genome demonstrates co-option of cell cycle regulation during the evolution of multicellularity.</title>
        <authorList>
            <person name="Hanschen E.R."/>
            <person name="Marriage T.N."/>
            <person name="Ferris P.J."/>
            <person name="Hamaji T."/>
            <person name="Toyoda A."/>
            <person name="Fujiyama A."/>
            <person name="Neme R."/>
            <person name="Noguchi H."/>
            <person name="Minakuchi Y."/>
            <person name="Suzuki M."/>
            <person name="Kawai-Toyooka H."/>
            <person name="Smith D.R."/>
            <person name="Sparks H."/>
            <person name="Anderson J."/>
            <person name="Bakaric R."/>
            <person name="Luria V."/>
            <person name="Karger A."/>
            <person name="Kirschner M.W."/>
            <person name="Durand P.M."/>
            <person name="Michod R.E."/>
            <person name="Nozaki H."/>
            <person name="Olson B.J."/>
        </authorList>
    </citation>
    <scope>NUCLEOTIDE SEQUENCE [LARGE SCALE GENOMIC DNA]</scope>
    <source>
        <strain evidence="3">NIES-2863</strain>
    </source>
</reference>
<evidence type="ECO:0000256" key="1">
    <source>
        <dbReference type="PROSITE-ProRule" id="PRU00023"/>
    </source>
</evidence>
<gene>
    <name evidence="2" type="ORF">GPECTOR_37g149</name>
</gene>
<dbReference type="Proteomes" id="UP000075714">
    <property type="component" value="Unassembled WGS sequence"/>
</dbReference>
<dbReference type="Gene3D" id="1.25.40.20">
    <property type="entry name" value="Ankyrin repeat-containing domain"/>
    <property type="match status" value="1"/>
</dbReference>
<accession>A0A150GBD8</accession>
<comment type="caution">
    <text evidence="2">The sequence shown here is derived from an EMBL/GenBank/DDBJ whole genome shotgun (WGS) entry which is preliminary data.</text>
</comment>
<name>A0A150GBD8_GONPE</name>
<organism evidence="2 3">
    <name type="scientific">Gonium pectorale</name>
    <name type="common">Green alga</name>
    <dbReference type="NCBI Taxonomy" id="33097"/>
    <lineage>
        <taxon>Eukaryota</taxon>
        <taxon>Viridiplantae</taxon>
        <taxon>Chlorophyta</taxon>
        <taxon>core chlorophytes</taxon>
        <taxon>Chlorophyceae</taxon>
        <taxon>CS clade</taxon>
        <taxon>Chlamydomonadales</taxon>
        <taxon>Volvocaceae</taxon>
        <taxon>Gonium</taxon>
    </lineage>
</organism>
<keyword evidence="1" id="KW-0040">ANK repeat</keyword>
<evidence type="ECO:0000313" key="3">
    <source>
        <dbReference type="Proteomes" id="UP000075714"/>
    </source>
</evidence>
<feature type="repeat" description="ANK" evidence="1">
    <location>
        <begin position="31"/>
        <end position="58"/>
    </location>
</feature>
<dbReference type="SUPFAM" id="SSF48403">
    <property type="entry name" value="Ankyrin repeat"/>
    <property type="match status" value="1"/>
</dbReference>
<proteinExistence type="predicted"/>
<dbReference type="SMART" id="SM00248">
    <property type="entry name" value="ANK"/>
    <property type="match status" value="1"/>
</dbReference>
<evidence type="ECO:0000313" key="2">
    <source>
        <dbReference type="EMBL" id="KXZ47144.1"/>
    </source>
</evidence>
<dbReference type="AlphaFoldDB" id="A0A150GBD8"/>
<dbReference type="PROSITE" id="PS50297">
    <property type="entry name" value="ANK_REP_REGION"/>
    <property type="match status" value="1"/>
</dbReference>
<dbReference type="Pfam" id="PF12796">
    <property type="entry name" value="Ank_2"/>
    <property type="match status" value="1"/>
</dbReference>
<dbReference type="EMBL" id="LSYV01000038">
    <property type="protein sequence ID" value="KXZ47144.1"/>
    <property type="molecule type" value="Genomic_DNA"/>
</dbReference>